<protein>
    <submittedName>
        <fullName evidence="2">Uncharacterized protein</fullName>
    </submittedName>
</protein>
<dbReference type="Proteomes" id="UP000199159">
    <property type="component" value="Unassembled WGS sequence"/>
</dbReference>
<keyword evidence="3" id="KW-1185">Reference proteome</keyword>
<organism evidence="2 3">
    <name type="scientific">Litchfieldia salsa</name>
    <dbReference type="NCBI Taxonomy" id="930152"/>
    <lineage>
        <taxon>Bacteria</taxon>
        <taxon>Bacillati</taxon>
        <taxon>Bacillota</taxon>
        <taxon>Bacilli</taxon>
        <taxon>Bacillales</taxon>
        <taxon>Bacillaceae</taxon>
        <taxon>Litchfieldia</taxon>
    </lineage>
</organism>
<feature type="region of interest" description="Disordered" evidence="1">
    <location>
        <begin position="56"/>
        <end position="86"/>
    </location>
</feature>
<name>A0A1H0PNL7_9BACI</name>
<evidence type="ECO:0000256" key="1">
    <source>
        <dbReference type="SAM" id="MobiDB-lite"/>
    </source>
</evidence>
<feature type="compositionally biased region" description="Polar residues" evidence="1">
    <location>
        <begin position="65"/>
        <end position="86"/>
    </location>
</feature>
<dbReference type="AlphaFoldDB" id="A0A1H0PNL7"/>
<proteinExistence type="predicted"/>
<gene>
    <name evidence="2" type="ORF">SAMN05216565_101390</name>
</gene>
<dbReference type="EMBL" id="FNJU01000001">
    <property type="protein sequence ID" value="SDP06390.1"/>
    <property type="molecule type" value="Genomic_DNA"/>
</dbReference>
<evidence type="ECO:0000313" key="3">
    <source>
        <dbReference type="Proteomes" id="UP000199159"/>
    </source>
</evidence>
<sequence>MEEAIRSANGATNFEAIITYPNTETEIPSSYQYSYTLMGNVIVDTFDNVNPDEVNATLGLRGSEPSDSTSSNTNGDISSVDTNGNGQVTIKDAKAAGFSMPITSDHWLYPYMSDNDNDGMVGE</sequence>
<reference evidence="3" key="1">
    <citation type="submission" date="2016-10" db="EMBL/GenBank/DDBJ databases">
        <authorList>
            <person name="Varghese N."/>
            <person name="Submissions S."/>
        </authorList>
    </citation>
    <scope>NUCLEOTIDE SEQUENCE [LARGE SCALE GENOMIC DNA]</scope>
    <source>
        <strain evidence="3">IBRC-M10078</strain>
    </source>
</reference>
<accession>A0A1H0PNL7</accession>
<dbReference type="STRING" id="930152.SAMN05216565_101390"/>
<evidence type="ECO:0000313" key="2">
    <source>
        <dbReference type="EMBL" id="SDP06390.1"/>
    </source>
</evidence>